<evidence type="ECO:0000313" key="1">
    <source>
        <dbReference type="EMBL" id="KUM50859.1"/>
    </source>
</evidence>
<organism evidence="1">
    <name type="scientific">Picea glauca</name>
    <name type="common">White spruce</name>
    <name type="synonym">Pinus glauca</name>
    <dbReference type="NCBI Taxonomy" id="3330"/>
    <lineage>
        <taxon>Eukaryota</taxon>
        <taxon>Viridiplantae</taxon>
        <taxon>Streptophyta</taxon>
        <taxon>Embryophyta</taxon>
        <taxon>Tracheophyta</taxon>
        <taxon>Spermatophyta</taxon>
        <taxon>Pinopsida</taxon>
        <taxon>Pinidae</taxon>
        <taxon>Conifers I</taxon>
        <taxon>Pinales</taxon>
        <taxon>Pinaceae</taxon>
        <taxon>Picea</taxon>
    </lineage>
</organism>
<name>A0A101M4R6_PICGL</name>
<dbReference type="AlphaFoldDB" id="A0A101M4R6"/>
<sequence length="67" mass="7680">MAYSSHGAPHKAHTEKRVVGYLQRQSSGNRLVVSWSSGNRLAVSCWHTYRNKSDLNQSCWQTYLNLI</sequence>
<keyword evidence="1" id="KW-0496">Mitochondrion</keyword>
<comment type="caution">
    <text evidence="1">The sequence shown here is derived from an EMBL/GenBank/DDBJ whole genome shotgun (WGS) entry which is preliminary data.</text>
</comment>
<dbReference type="EMBL" id="LKAM01000001">
    <property type="protein sequence ID" value="KUM50859.1"/>
    <property type="molecule type" value="Genomic_DNA"/>
</dbReference>
<reference evidence="1" key="1">
    <citation type="journal article" date="2015" name="Genome Biol. Evol.">
        <title>Organellar Genomes of White Spruce (Picea glauca): Assembly and Annotation.</title>
        <authorList>
            <person name="Jackman S.D."/>
            <person name="Warren R.L."/>
            <person name="Gibb E.A."/>
            <person name="Vandervalk B.P."/>
            <person name="Mohamadi H."/>
            <person name="Chu J."/>
            <person name="Raymond A."/>
            <person name="Pleasance S."/>
            <person name="Coope R."/>
            <person name="Wildung M.R."/>
            <person name="Ritland C.E."/>
            <person name="Bousquet J."/>
            <person name="Jones S.J."/>
            <person name="Bohlmann J."/>
            <person name="Birol I."/>
        </authorList>
    </citation>
    <scope>NUCLEOTIDE SEQUENCE [LARGE SCALE GENOMIC DNA]</scope>
    <source>
        <tissue evidence="1">Flushing bud</tissue>
    </source>
</reference>
<gene>
    <name evidence="1" type="ORF">ABT39_MTgene705</name>
</gene>
<accession>A0A101M4R6</accession>
<protein>
    <submittedName>
        <fullName evidence="1">Uncharacterized protein</fullName>
    </submittedName>
</protein>
<geneLocation type="mitochondrion" evidence="1"/>
<proteinExistence type="predicted"/>